<dbReference type="SUPFAM" id="SSF46785">
    <property type="entry name" value="Winged helix' DNA-binding domain"/>
    <property type="match status" value="1"/>
</dbReference>
<evidence type="ECO:0000256" key="7">
    <source>
        <dbReference type="ARBA" id="ARBA00022829"/>
    </source>
</evidence>
<feature type="region of interest" description="Disordered" evidence="13">
    <location>
        <begin position="202"/>
        <end position="245"/>
    </location>
</feature>
<dbReference type="Pfam" id="PF13491">
    <property type="entry name" value="FtsK_4TM"/>
    <property type="match status" value="1"/>
</dbReference>
<dbReference type="GO" id="GO:0003677">
    <property type="term" value="F:DNA binding"/>
    <property type="evidence" value="ECO:0007669"/>
    <property type="project" value="UniProtKB-KW"/>
</dbReference>
<dbReference type="GO" id="GO:0005886">
    <property type="term" value="C:plasma membrane"/>
    <property type="evidence" value="ECO:0007669"/>
    <property type="project" value="UniProtKB-SubCell"/>
</dbReference>
<sequence length="757" mass="79860">MARAAFGGRGDEVLGLLLVVGGLLTGLSVYLERAGVVGRVVDAGLGWSVGATRVVLPVAMVATGLAMFRERSELGEISKRLPVGLVMAVLSVTGLLHITRGRPGLDDGADGLGESGGLIGLAVGGGLEAGVATWGAVLILSGIGLVAAAVITRTTARQAARGAARGTAFTVRHAARGAVGGLRPALRGLRNWLQGLLTPPGGDHVPVSTPEPALPPVTPPPELPAAMPTPPRSRKRRTKVVPPEAGEQLTIELGAVVADSPWRLPPLGYLARQETHDVDAKAVEERGHRLQEALAAHGVETRLVEMTVGPTVTRYALQLGEGVKVSRVTSLNKDIAYALAAADVRILAPIPGQQAIGIEVPNEDREVVALGDILASPEAAKARHPLEAAIGRDISGRSVMLNLATMPHLLIAGATGAGKSSCINSFITSILMRSTPDQVRMILVDPKRVEMGQYEGVPHLLTAPVTDPKKAANALHWAVREMERRYDLLSTCGFRDISGYNAAFDRGDLRAPLGMADEDGEPVSYQRLPFILVVVDELSDLMMVAARDVEDSICRLAQMARAVGIHLVVATQRPSVNVITGVIKANIPARLAFAVSSLADSRVILDQQGAERLVGWGDMLLLGPSSSVAQRIQGAWVDEHEVRQVVEFWTAQARTAADAEEAEVEAHDLTGPVDKTASVRTAPDITEDSTRPATAGTSDDDELFEEARRLVVSSQLGSTSMLQRKLRVGFARAGRLMDLLEEAGVVGPSTGSKAREV</sequence>
<dbReference type="Pfam" id="PF01580">
    <property type="entry name" value="FtsK_SpoIIIE"/>
    <property type="match status" value="1"/>
</dbReference>
<protein>
    <recommendedName>
        <fullName evidence="15">FtsK domain-containing protein</fullName>
    </recommendedName>
</protein>
<evidence type="ECO:0000256" key="5">
    <source>
        <dbReference type="ARBA" id="ARBA00022692"/>
    </source>
</evidence>
<feature type="region of interest" description="Disordered" evidence="13">
    <location>
        <begin position="665"/>
        <end position="701"/>
    </location>
</feature>
<evidence type="ECO:0000256" key="3">
    <source>
        <dbReference type="ARBA" id="ARBA00022475"/>
    </source>
</evidence>
<evidence type="ECO:0000256" key="1">
    <source>
        <dbReference type="ARBA" id="ARBA00004651"/>
    </source>
</evidence>
<keyword evidence="7" id="KW-0159">Chromosome partition</keyword>
<evidence type="ECO:0000256" key="4">
    <source>
        <dbReference type="ARBA" id="ARBA00022618"/>
    </source>
</evidence>
<dbReference type="InterPro" id="IPR041027">
    <property type="entry name" value="FtsK_alpha"/>
</dbReference>
<keyword evidence="12" id="KW-0131">Cell cycle</keyword>
<comment type="subcellular location">
    <subcellularLocation>
        <location evidence="1">Cell membrane</location>
        <topology evidence="1">Multi-pass membrane protein</topology>
    </subcellularLocation>
</comment>
<feature type="non-terminal residue" evidence="16">
    <location>
        <position position="757"/>
    </location>
</feature>
<dbReference type="EMBL" id="UINC01018102">
    <property type="protein sequence ID" value="SVA75708.1"/>
    <property type="molecule type" value="Genomic_DNA"/>
</dbReference>
<dbReference type="GO" id="GO:0051301">
    <property type="term" value="P:cell division"/>
    <property type="evidence" value="ECO:0007669"/>
    <property type="project" value="UniProtKB-KW"/>
</dbReference>
<keyword evidence="6" id="KW-0547">Nucleotide-binding</keyword>
<keyword evidence="11 14" id="KW-0472">Membrane</keyword>
<evidence type="ECO:0000256" key="6">
    <source>
        <dbReference type="ARBA" id="ARBA00022741"/>
    </source>
</evidence>
<gene>
    <name evidence="16" type="ORF">METZ01_LOCUS128562</name>
</gene>
<dbReference type="GO" id="GO:0005524">
    <property type="term" value="F:ATP binding"/>
    <property type="evidence" value="ECO:0007669"/>
    <property type="project" value="UniProtKB-KW"/>
</dbReference>
<evidence type="ECO:0000256" key="13">
    <source>
        <dbReference type="SAM" id="MobiDB-lite"/>
    </source>
</evidence>
<evidence type="ECO:0000256" key="2">
    <source>
        <dbReference type="ARBA" id="ARBA00006474"/>
    </source>
</evidence>
<dbReference type="InterPro" id="IPR027417">
    <property type="entry name" value="P-loop_NTPase"/>
</dbReference>
<keyword evidence="8" id="KW-0067">ATP-binding</keyword>
<organism evidence="16">
    <name type="scientific">marine metagenome</name>
    <dbReference type="NCBI Taxonomy" id="408172"/>
    <lineage>
        <taxon>unclassified sequences</taxon>
        <taxon>metagenomes</taxon>
        <taxon>ecological metagenomes</taxon>
    </lineage>
</organism>
<dbReference type="Pfam" id="PF17854">
    <property type="entry name" value="FtsK_alpha"/>
    <property type="match status" value="1"/>
</dbReference>
<feature type="domain" description="FtsK" evidence="15">
    <location>
        <begin position="396"/>
        <end position="602"/>
    </location>
</feature>
<evidence type="ECO:0000256" key="9">
    <source>
        <dbReference type="ARBA" id="ARBA00022989"/>
    </source>
</evidence>
<evidence type="ECO:0000256" key="12">
    <source>
        <dbReference type="ARBA" id="ARBA00023306"/>
    </source>
</evidence>
<dbReference type="Gene3D" id="3.30.980.40">
    <property type="match status" value="1"/>
</dbReference>
<dbReference type="PANTHER" id="PTHR22683">
    <property type="entry name" value="SPORULATION PROTEIN RELATED"/>
    <property type="match status" value="1"/>
</dbReference>
<dbReference type="Gene3D" id="3.40.50.300">
    <property type="entry name" value="P-loop containing nucleotide triphosphate hydrolases"/>
    <property type="match status" value="1"/>
</dbReference>
<dbReference type="AlphaFoldDB" id="A0A381YF66"/>
<evidence type="ECO:0000259" key="15">
    <source>
        <dbReference type="PROSITE" id="PS50901"/>
    </source>
</evidence>
<dbReference type="InterPro" id="IPR018541">
    <property type="entry name" value="Ftsk_gamma"/>
</dbReference>
<proteinExistence type="inferred from homology"/>
<keyword evidence="5 14" id="KW-0812">Transmembrane</keyword>
<dbReference type="PANTHER" id="PTHR22683:SF41">
    <property type="entry name" value="DNA TRANSLOCASE FTSK"/>
    <property type="match status" value="1"/>
</dbReference>
<keyword evidence="9 14" id="KW-1133">Transmembrane helix</keyword>
<feature type="compositionally biased region" description="Pro residues" evidence="13">
    <location>
        <begin position="212"/>
        <end position="231"/>
    </location>
</feature>
<evidence type="ECO:0000256" key="10">
    <source>
        <dbReference type="ARBA" id="ARBA00023125"/>
    </source>
</evidence>
<evidence type="ECO:0000313" key="16">
    <source>
        <dbReference type="EMBL" id="SVA75708.1"/>
    </source>
</evidence>
<feature type="transmembrane region" description="Helical" evidence="14">
    <location>
        <begin position="80"/>
        <end position="98"/>
    </location>
</feature>
<dbReference type="InterPro" id="IPR002543">
    <property type="entry name" value="FtsK_dom"/>
</dbReference>
<keyword evidence="4" id="KW-0132">Cell division</keyword>
<comment type="similarity">
    <text evidence="2">Belongs to the FtsK/SpoIIIE/SftA family.</text>
</comment>
<dbReference type="InterPro" id="IPR036388">
    <property type="entry name" value="WH-like_DNA-bd_sf"/>
</dbReference>
<dbReference type="InterPro" id="IPR036390">
    <property type="entry name" value="WH_DNA-bd_sf"/>
</dbReference>
<dbReference type="PROSITE" id="PS50901">
    <property type="entry name" value="FTSK"/>
    <property type="match status" value="1"/>
</dbReference>
<evidence type="ECO:0000256" key="8">
    <source>
        <dbReference type="ARBA" id="ARBA00022840"/>
    </source>
</evidence>
<feature type="transmembrane region" description="Helical" evidence="14">
    <location>
        <begin position="131"/>
        <end position="151"/>
    </location>
</feature>
<dbReference type="InterPro" id="IPR025199">
    <property type="entry name" value="FtsK_4TM"/>
</dbReference>
<dbReference type="GO" id="GO:0007059">
    <property type="term" value="P:chromosome segregation"/>
    <property type="evidence" value="ECO:0007669"/>
    <property type="project" value="UniProtKB-KW"/>
</dbReference>
<keyword evidence="3" id="KW-1003">Cell membrane</keyword>
<dbReference type="Gene3D" id="1.10.10.10">
    <property type="entry name" value="Winged helix-like DNA-binding domain superfamily/Winged helix DNA-binding domain"/>
    <property type="match status" value="1"/>
</dbReference>
<keyword evidence="10" id="KW-0238">DNA-binding</keyword>
<dbReference type="Pfam" id="PF09397">
    <property type="entry name" value="FtsK_gamma"/>
    <property type="match status" value="1"/>
</dbReference>
<feature type="transmembrane region" description="Helical" evidence="14">
    <location>
        <begin position="51"/>
        <end position="68"/>
    </location>
</feature>
<dbReference type="InterPro" id="IPR050206">
    <property type="entry name" value="FtsK/SpoIIIE/SftA"/>
</dbReference>
<dbReference type="SMART" id="SM00843">
    <property type="entry name" value="Ftsk_gamma"/>
    <property type="match status" value="1"/>
</dbReference>
<dbReference type="SUPFAM" id="SSF52540">
    <property type="entry name" value="P-loop containing nucleoside triphosphate hydrolases"/>
    <property type="match status" value="1"/>
</dbReference>
<name>A0A381YF66_9ZZZZ</name>
<evidence type="ECO:0000256" key="14">
    <source>
        <dbReference type="SAM" id="Phobius"/>
    </source>
</evidence>
<accession>A0A381YF66</accession>
<feature type="transmembrane region" description="Helical" evidence="14">
    <location>
        <begin position="12"/>
        <end position="31"/>
    </location>
</feature>
<evidence type="ECO:0000256" key="11">
    <source>
        <dbReference type="ARBA" id="ARBA00023136"/>
    </source>
</evidence>
<reference evidence="16" key="1">
    <citation type="submission" date="2018-05" db="EMBL/GenBank/DDBJ databases">
        <authorList>
            <person name="Lanie J.A."/>
            <person name="Ng W.-L."/>
            <person name="Kazmierczak K.M."/>
            <person name="Andrzejewski T.M."/>
            <person name="Davidsen T.M."/>
            <person name="Wayne K.J."/>
            <person name="Tettelin H."/>
            <person name="Glass J.I."/>
            <person name="Rusch D."/>
            <person name="Podicherti R."/>
            <person name="Tsui H.-C.T."/>
            <person name="Winkler M.E."/>
        </authorList>
    </citation>
    <scope>NUCLEOTIDE SEQUENCE</scope>
</reference>